<reference evidence="2" key="1">
    <citation type="journal article" date="2016" name="Nat. Genet.">
        <title>A high-quality carrot genome assembly provides new insights into carotenoid accumulation and asterid genome evolution.</title>
        <authorList>
            <person name="Iorizzo M."/>
            <person name="Ellison S."/>
            <person name="Senalik D."/>
            <person name="Zeng P."/>
            <person name="Satapoomin P."/>
            <person name="Huang J."/>
            <person name="Bowman M."/>
            <person name="Iovene M."/>
            <person name="Sanseverino W."/>
            <person name="Cavagnaro P."/>
            <person name="Yildiz M."/>
            <person name="Macko-Podgorni A."/>
            <person name="Moranska E."/>
            <person name="Grzebelus E."/>
            <person name="Grzebelus D."/>
            <person name="Ashrafi H."/>
            <person name="Zheng Z."/>
            <person name="Cheng S."/>
            <person name="Spooner D."/>
            <person name="Van Deynze A."/>
            <person name="Simon P."/>
        </authorList>
    </citation>
    <scope>NUCLEOTIDE SEQUENCE</scope>
    <source>
        <tissue evidence="2">Leaf</tissue>
    </source>
</reference>
<dbReference type="EMBL" id="CP093347">
    <property type="protein sequence ID" value="WOH01435.1"/>
    <property type="molecule type" value="Genomic_DNA"/>
</dbReference>
<feature type="transmembrane region" description="Helical" evidence="1">
    <location>
        <begin position="7"/>
        <end position="24"/>
    </location>
</feature>
<proteinExistence type="predicted"/>
<evidence type="ECO:0000313" key="3">
    <source>
        <dbReference type="Proteomes" id="UP000077755"/>
    </source>
</evidence>
<dbReference type="InterPro" id="IPR055317">
    <property type="entry name" value="CLE14-like"/>
</dbReference>
<gene>
    <name evidence="2" type="ORF">DCAR_0520819</name>
</gene>
<dbReference type="Proteomes" id="UP000077755">
    <property type="component" value="Chromosome 5"/>
</dbReference>
<evidence type="ECO:0000313" key="2">
    <source>
        <dbReference type="EMBL" id="WOH01435.1"/>
    </source>
</evidence>
<reference evidence="2" key="2">
    <citation type="submission" date="2022-03" db="EMBL/GenBank/DDBJ databases">
        <title>Draft title - Genomic analysis of global carrot germplasm unveils the trajectory of domestication and the origin of high carotenoid orange carrot.</title>
        <authorList>
            <person name="Iorizzo M."/>
            <person name="Ellison S."/>
            <person name="Senalik D."/>
            <person name="Macko-Podgorni A."/>
            <person name="Grzebelus D."/>
            <person name="Bostan H."/>
            <person name="Rolling W."/>
            <person name="Curaba J."/>
            <person name="Simon P."/>
        </authorList>
    </citation>
    <scope>NUCLEOTIDE SEQUENCE</scope>
    <source>
        <tissue evidence="2">Leaf</tissue>
    </source>
</reference>
<dbReference type="PANTHER" id="PTHR35472">
    <property type="match status" value="1"/>
</dbReference>
<keyword evidence="1" id="KW-1133">Transmembrane helix</keyword>
<keyword evidence="3" id="KW-1185">Reference proteome</keyword>
<keyword evidence="1" id="KW-0472">Membrane</keyword>
<dbReference type="AlphaFoldDB" id="A0AAF0X5A5"/>
<dbReference type="PANTHER" id="PTHR35472:SF4">
    <property type="entry name" value="DUF19 DOMAIN-CONTAINING PROTEIN"/>
    <property type="match status" value="1"/>
</dbReference>
<protein>
    <submittedName>
        <fullName evidence="2">Uncharacterized protein</fullName>
    </submittedName>
</protein>
<name>A0AAF0X5A5_DAUCS</name>
<accession>A0AAF0X5A5</accession>
<sequence>MKIQYSCRWIIIIVVIILISQYHTCSCRHINHNNHPSSSDERLESTEERRIRTKFLSAFSRYFSAVPEHYARRMNEVDGHRLYVVSRRIVPCGPNPLHN</sequence>
<organism evidence="2 3">
    <name type="scientific">Daucus carota subsp. sativus</name>
    <name type="common">Carrot</name>
    <dbReference type="NCBI Taxonomy" id="79200"/>
    <lineage>
        <taxon>Eukaryota</taxon>
        <taxon>Viridiplantae</taxon>
        <taxon>Streptophyta</taxon>
        <taxon>Embryophyta</taxon>
        <taxon>Tracheophyta</taxon>
        <taxon>Spermatophyta</taxon>
        <taxon>Magnoliopsida</taxon>
        <taxon>eudicotyledons</taxon>
        <taxon>Gunneridae</taxon>
        <taxon>Pentapetalae</taxon>
        <taxon>asterids</taxon>
        <taxon>campanulids</taxon>
        <taxon>Apiales</taxon>
        <taxon>Apiaceae</taxon>
        <taxon>Apioideae</taxon>
        <taxon>Scandiceae</taxon>
        <taxon>Daucinae</taxon>
        <taxon>Daucus</taxon>
        <taxon>Daucus sect. Daucus</taxon>
    </lineage>
</organism>
<keyword evidence="1" id="KW-0812">Transmembrane</keyword>
<evidence type="ECO:0000256" key="1">
    <source>
        <dbReference type="SAM" id="Phobius"/>
    </source>
</evidence>